<reference evidence="2" key="1">
    <citation type="journal article" date="2017" name="Gigascience">
        <title>The genome draft of coconut (Cocos nucifera).</title>
        <authorList>
            <person name="Xiao Y."/>
            <person name="Xu P."/>
            <person name="Fan H."/>
            <person name="Baudouin L."/>
            <person name="Xia W."/>
            <person name="Bocs S."/>
            <person name="Xu J."/>
            <person name="Li Q."/>
            <person name="Guo A."/>
            <person name="Zhou L."/>
            <person name="Li J."/>
            <person name="Wu Y."/>
            <person name="Ma Z."/>
            <person name="Armero A."/>
            <person name="Issali A.E."/>
            <person name="Liu N."/>
            <person name="Peng M."/>
            <person name="Yang Y."/>
        </authorList>
    </citation>
    <scope>NUCLEOTIDE SEQUENCE</scope>
    <source>
        <tissue evidence="2">Spear leaf of Hainan Tall coconut</tissue>
    </source>
</reference>
<feature type="compositionally biased region" description="Low complexity" evidence="1">
    <location>
        <begin position="80"/>
        <end position="94"/>
    </location>
</feature>
<evidence type="ECO:0000313" key="3">
    <source>
        <dbReference type="Proteomes" id="UP000797356"/>
    </source>
</evidence>
<dbReference type="OrthoDB" id="6373236at2759"/>
<feature type="compositionally biased region" description="Basic and acidic residues" evidence="1">
    <location>
        <begin position="119"/>
        <end position="134"/>
    </location>
</feature>
<protein>
    <submittedName>
        <fullName evidence="2">Putative Cyclin-dependent kinase inhibitor 5</fullName>
    </submittedName>
</protein>
<organism evidence="2 3">
    <name type="scientific">Cocos nucifera</name>
    <name type="common">Coconut palm</name>
    <dbReference type="NCBI Taxonomy" id="13894"/>
    <lineage>
        <taxon>Eukaryota</taxon>
        <taxon>Viridiplantae</taxon>
        <taxon>Streptophyta</taxon>
        <taxon>Embryophyta</taxon>
        <taxon>Tracheophyta</taxon>
        <taxon>Spermatophyta</taxon>
        <taxon>Magnoliopsida</taxon>
        <taxon>Liliopsida</taxon>
        <taxon>Arecaceae</taxon>
        <taxon>Arecoideae</taxon>
        <taxon>Cocoseae</taxon>
        <taxon>Attaleinae</taxon>
        <taxon>Cocos</taxon>
    </lineage>
</organism>
<feature type="region of interest" description="Disordered" evidence="1">
    <location>
        <begin position="67"/>
        <end position="134"/>
    </location>
</feature>
<reference evidence="2" key="2">
    <citation type="submission" date="2019-07" db="EMBL/GenBank/DDBJ databases">
        <authorList>
            <person name="Yang Y."/>
            <person name="Bocs S."/>
            <person name="Baudouin L."/>
        </authorList>
    </citation>
    <scope>NUCLEOTIDE SEQUENCE</scope>
    <source>
        <tissue evidence="2">Spear leaf of Hainan Tall coconut</tissue>
    </source>
</reference>
<dbReference type="AlphaFoldDB" id="A0A8K0IIZ8"/>
<dbReference type="GO" id="GO:0051726">
    <property type="term" value="P:regulation of cell cycle"/>
    <property type="evidence" value="ECO:0007669"/>
    <property type="project" value="InterPro"/>
</dbReference>
<dbReference type="EMBL" id="CM017879">
    <property type="protein sequence ID" value="KAG1359716.1"/>
    <property type="molecule type" value="Genomic_DNA"/>
</dbReference>
<keyword evidence="3" id="KW-1185">Reference proteome</keyword>
<name>A0A8K0IIZ8_COCNU</name>
<sequence>MGKDTRKGKITGEVAVMEVPNQSSVGVRTRAKTLALQRLQKPTVDPTSYLELRSRRLEKPFVATAARAKEACKEKPSPNPKSSPNASSKGSTSPVGQLAEGPVNSGSAGSVSVRSCCSKKGDASRDIEVSSRDNFLEPESGRWVLF</sequence>
<accession>A0A8K0IIZ8</accession>
<evidence type="ECO:0000313" key="2">
    <source>
        <dbReference type="EMBL" id="KAG1359716.1"/>
    </source>
</evidence>
<feature type="compositionally biased region" description="Polar residues" evidence="1">
    <location>
        <begin position="104"/>
        <end position="115"/>
    </location>
</feature>
<dbReference type="InterPro" id="IPR044275">
    <property type="entry name" value="KRP"/>
</dbReference>
<feature type="compositionally biased region" description="Basic and acidic residues" evidence="1">
    <location>
        <begin position="67"/>
        <end position="76"/>
    </location>
</feature>
<dbReference type="GO" id="GO:0004861">
    <property type="term" value="F:cyclin-dependent protein serine/threonine kinase inhibitor activity"/>
    <property type="evidence" value="ECO:0007669"/>
    <property type="project" value="InterPro"/>
</dbReference>
<dbReference type="PANTHER" id="PTHR46776">
    <property type="entry name" value="CYCLIN-DEPENDENT KINASE INHIBITOR 4-RELATED"/>
    <property type="match status" value="1"/>
</dbReference>
<evidence type="ECO:0000256" key="1">
    <source>
        <dbReference type="SAM" id="MobiDB-lite"/>
    </source>
</evidence>
<dbReference type="Proteomes" id="UP000797356">
    <property type="component" value="Chromosome 8"/>
</dbReference>
<comment type="caution">
    <text evidence="2">The sequence shown here is derived from an EMBL/GenBank/DDBJ whole genome shotgun (WGS) entry which is preliminary data.</text>
</comment>
<proteinExistence type="predicted"/>
<gene>
    <name evidence="2" type="ORF">COCNU_08G011620</name>
</gene>